<dbReference type="SMART" id="SM00184">
    <property type="entry name" value="RING"/>
    <property type="match status" value="1"/>
</dbReference>
<dbReference type="GO" id="GO:0061630">
    <property type="term" value="F:ubiquitin protein ligase activity"/>
    <property type="evidence" value="ECO:0007669"/>
    <property type="project" value="UniProtKB-EC"/>
</dbReference>
<keyword evidence="6" id="KW-0833">Ubl conjugation pathway</keyword>
<evidence type="ECO:0000256" key="4">
    <source>
        <dbReference type="ARBA" id="ARBA00022723"/>
    </source>
</evidence>
<accession>A0AB40C3V7</accession>
<dbReference type="EC" id="2.3.2.27" evidence="2"/>
<dbReference type="PROSITE" id="PS50089">
    <property type="entry name" value="ZF_RING_2"/>
    <property type="match status" value="1"/>
</dbReference>
<evidence type="ECO:0000256" key="3">
    <source>
        <dbReference type="ARBA" id="ARBA00022679"/>
    </source>
</evidence>
<dbReference type="GeneID" id="120270840"/>
<dbReference type="Pfam" id="PF13639">
    <property type="entry name" value="zf-RING_2"/>
    <property type="match status" value="1"/>
</dbReference>
<keyword evidence="7" id="KW-0862">Zinc</keyword>
<dbReference type="Proteomes" id="UP001515500">
    <property type="component" value="Chromosome 2"/>
</dbReference>
<comment type="catalytic activity">
    <reaction evidence="1">
        <text>S-ubiquitinyl-[E2 ubiquitin-conjugating enzyme]-L-cysteine + [acceptor protein]-L-lysine = [E2 ubiquitin-conjugating enzyme]-L-cysteine + N(6)-ubiquitinyl-[acceptor protein]-L-lysine.</text>
        <dbReference type="EC" id="2.3.2.27"/>
    </reaction>
</comment>
<keyword evidence="4" id="KW-0479">Metal-binding</keyword>
<gene>
    <name evidence="12" type="primary">LOC120270840</name>
</gene>
<feature type="domain" description="RING-type" evidence="10">
    <location>
        <begin position="174"/>
        <end position="214"/>
    </location>
</feature>
<reference evidence="12" key="1">
    <citation type="submission" date="2025-08" db="UniProtKB">
        <authorList>
            <consortium name="RefSeq"/>
        </authorList>
    </citation>
    <scope>IDENTIFICATION</scope>
</reference>
<feature type="compositionally biased region" description="Basic and acidic residues" evidence="9">
    <location>
        <begin position="95"/>
        <end position="116"/>
    </location>
</feature>
<keyword evidence="3" id="KW-0808">Transferase</keyword>
<evidence type="ECO:0000256" key="8">
    <source>
        <dbReference type="PROSITE-ProRule" id="PRU00175"/>
    </source>
</evidence>
<dbReference type="RefSeq" id="XP_039133843.1">
    <property type="nucleotide sequence ID" value="XM_039277909.1"/>
</dbReference>
<evidence type="ECO:0000313" key="12">
    <source>
        <dbReference type="RefSeq" id="XP_039133843.1"/>
    </source>
</evidence>
<sequence>MGALLCCFRVQEAPEQRESPVRRRICSPLNSFVQPFRHGYISLFQRGDVRVVPLPAGRASPSAFTSRDADYSAIDSFHPPPRPLAFDDPRFSAHHDDVSLSQRDKSSSQSHEDTRSLRGCCNEPCSETGREVKTDGSKCGVKLYCSDLPQKRSPEKKISGSAYYFCPTEDEDVCPTCLEEYTLENPKITLQCSHDYHLSCIYEWMERSEACPVCGKVINFSQLSP</sequence>
<dbReference type="PANTHER" id="PTHR46463:SF10">
    <property type="entry name" value="OS01G0926200 PROTEIN"/>
    <property type="match status" value="1"/>
</dbReference>
<dbReference type="SUPFAM" id="SSF57850">
    <property type="entry name" value="RING/U-box"/>
    <property type="match status" value="1"/>
</dbReference>
<dbReference type="GO" id="GO:0008270">
    <property type="term" value="F:zinc ion binding"/>
    <property type="evidence" value="ECO:0007669"/>
    <property type="project" value="UniProtKB-KW"/>
</dbReference>
<evidence type="ECO:0000259" key="10">
    <source>
        <dbReference type="PROSITE" id="PS50089"/>
    </source>
</evidence>
<evidence type="ECO:0000256" key="6">
    <source>
        <dbReference type="ARBA" id="ARBA00022786"/>
    </source>
</evidence>
<evidence type="ECO:0000256" key="5">
    <source>
        <dbReference type="ARBA" id="ARBA00022771"/>
    </source>
</evidence>
<keyword evidence="11" id="KW-1185">Reference proteome</keyword>
<name>A0AB40C3V7_DIOCR</name>
<feature type="region of interest" description="Disordered" evidence="9">
    <location>
        <begin position="95"/>
        <end position="118"/>
    </location>
</feature>
<dbReference type="InterPro" id="IPR001841">
    <property type="entry name" value="Znf_RING"/>
</dbReference>
<evidence type="ECO:0000256" key="2">
    <source>
        <dbReference type="ARBA" id="ARBA00012483"/>
    </source>
</evidence>
<evidence type="ECO:0000256" key="9">
    <source>
        <dbReference type="SAM" id="MobiDB-lite"/>
    </source>
</evidence>
<evidence type="ECO:0000256" key="1">
    <source>
        <dbReference type="ARBA" id="ARBA00000900"/>
    </source>
</evidence>
<protein>
    <recommendedName>
        <fullName evidence="2">RING-type E3 ubiquitin transferase</fullName>
        <ecNumber evidence="2">2.3.2.27</ecNumber>
    </recommendedName>
</protein>
<dbReference type="PANTHER" id="PTHR46463">
    <property type="entry name" value="ZINC FINGER, RING/FYVE/PHD-TYPE"/>
    <property type="match status" value="1"/>
</dbReference>
<evidence type="ECO:0000256" key="7">
    <source>
        <dbReference type="ARBA" id="ARBA00022833"/>
    </source>
</evidence>
<dbReference type="Gene3D" id="3.30.40.10">
    <property type="entry name" value="Zinc/RING finger domain, C3HC4 (zinc finger)"/>
    <property type="match status" value="1"/>
</dbReference>
<evidence type="ECO:0000313" key="11">
    <source>
        <dbReference type="Proteomes" id="UP001515500"/>
    </source>
</evidence>
<proteinExistence type="predicted"/>
<keyword evidence="5 8" id="KW-0863">Zinc-finger</keyword>
<organism evidence="11 12">
    <name type="scientific">Dioscorea cayennensis subsp. rotundata</name>
    <name type="common">White Guinea yam</name>
    <name type="synonym">Dioscorea rotundata</name>
    <dbReference type="NCBI Taxonomy" id="55577"/>
    <lineage>
        <taxon>Eukaryota</taxon>
        <taxon>Viridiplantae</taxon>
        <taxon>Streptophyta</taxon>
        <taxon>Embryophyta</taxon>
        <taxon>Tracheophyta</taxon>
        <taxon>Spermatophyta</taxon>
        <taxon>Magnoliopsida</taxon>
        <taxon>Liliopsida</taxon>
        <taxon>Dioscoreales</taxon>
        <taxon>Dioscoreaceae</taxon>
        <taxon>Dioscorea</taxon>
    </lineage>
</organism>
<dbReference type="AlphaFoldDB" id="A0AB40C3V7"/>
<dbReference type="InterPro" id="IPR013083">
    <property type="entry name" value="Znf_RING/FYVE/PHD"/>
</dbReference>